<feature type="repeat" description="Solcar" evidence="6">
    <location>
        <begin position="29"/>
        <end position="114"/>
    </location>
</feature>
<comment type="caution">
    <text evidence="9">The sequence shown here is derived from an EMBL/GenBank/DDBJ whole genome shotgun (WGS) entry which is preliminary data.</text>
</comment>
<keyword evidence="10" id="KW-1185">Reference proteome</keyword>
<evidence type="ECO:0000256" key="4">
    <source>
        <dbReference type="ARBA" id="ARBA00022737"/>
    </source>
</evidence>
<sequence length="139" mass="16169">MKIIPETATKFLVYEEVKRWLQKEPNQKITLSERLIAGAAAGSASQTLIYPMDVVKTRLALRRTARPLEIMKVIVSSYQKHGLFWFFKGYLVNLTGVLLFASIDMPLYEVSRYEQPSLLCRVMVFVRVRILLIRIIEYE</sequence>
<evidence type="ECO:0000256" key="8">
    <source>
        <dbReference type="SAM" id="Phobius"/>
    </source>
</evidence>
<keyword evidence="7" id="KW-0813">Transport</keyword>
<evidence type="ECO:0000313" key="9">
    <source>
        <dbReference type="EMBL" id="KAL1140136.1"/>
    </source>
</evidence>
<dbReference type="Proteomes" id="UP001558652">
    <property type="component" value="Unassembled WGS sequence"/>
</dbReference>
<evidence type="ECO:0000313" key="10">
    <source>
        <dbReference type="Proteomes" id="UP001558652"/>
    </source>
</evidence>
<comment type="subcellular location">
    <subcellularLocation>
        <location evidence="1">Membrane</location>
        <topology evidence="1">Multi-pass membrane protein</topology>
    </subcellularLocation>
</comment>
<keyword evidence="5 6" id="KW-0472">Membrane</keyword>
<organism evidence="9 10">
    <name type="scientific">Ranatra chinensis</name>
    <dbReference type="NCBI Taxonomy" id="642074"/>
    <lineage>
        <taxon>Eukaryota</taxon>
        <taxon>Metazoa</taxon>
        <taxon>Ecdysozoa</taxon>
        <taxon>Arthropoda</taxon>
        <taxon>Hexapoda</taxon>
        <taxon>Insecta</taxon>
        <taxon>Pterygota</taxon>
        <taxon>Neoptera</taxon>
        <taxon>Paraneoptera</taxon>
        <taxon>Hemiptera</taxon>
        <taxon>Heteroptera</taxon>
        <taxon>Panheteroptera</taxon>
        <taxon>Nepomorpha</taxon>
        <taxon>Nepidae</taxon>
        <taxon>Ranatrinae</taxon>
        <taxon>Ranatra</taxon>
    </lineage>
</organism>
<accession>A0ABD0YWM8</accession>
<feature type="transmembrane region" description="Helical" evidence="8">
    <location>
        <begin position="82"/>
        <end position="103"/>
    </location>
</feature>
<dbReference type="PROSITE" id="PS50920">
    <property type="entry name" value="SOLCAR"/>
    <property type="match status" value="1"/>
</dbReference>
<dbReference type="Gene3D" id="1.50.40.10">
    <property type="entry name" value="Mitochondrial carrier domain"/>
    <property type="match status" value="1"/>
</dbReference>
<dbReference type="AlphaFoldDB" id="A0ABD0YWM8"/>
<evidence type="ECO:0000256" key="7">
    <source>
        <dbReference type="RuleBase" id="RU000488"/>
    </source>
</evidence>
<dbReference type="InterPro" id="IPR023395">
    <property type="entry name" value="MCP_dom_sf"/>
</dbReference>
<reference evidence="9 10" key="1">
    <citation type="submission" date="2024-07" db="EMBL/GenBank/DDBJ databases">
        <title>Chromosome-level genome assembly of the water stick insect Ranatra chinensis (Heteroptera: Nepidae).</title>
        <authorList>
            <person name="Liu X."/>
        </authorList>
    </citation>
    <scope>NUCLEOTIDE SEQUENCE [LARGE SCALE GENOMIC DNA]</scope>
    <source>
        <strain evidence="9">Cailab_2021Rc</strain>
        <tissue evidence="9">Muscle</tissue>
    </source>
</reference>
<evidence type="ECO:0000256" key="3">
    <source>
        <dbReference type="ARBA" id="ARBA00022692"/>
    </source>
</evidence>
<name>A0ABD0YWM8_9HEMI</name>
<dbReference type="Pfam" id="PF00153">
    <property type="entry name" value="Mito_carr"/>
    <property type="match status" value="1"/>
</dbReference>
<dbReference type="InterPro" id="IPR018108">
    <property type="entry name" value="MCP_transmembrane"/>
</dbReference>
<dbReference type="SUPFAM" id="SSF103506">
    <property type="entry name" value="Mitochondrial carrier"/>
    <property type="match status" value="1"/>
</dbReference>
<keyword evidence="3 6" id="KW-0812">Transmembrane</keyword>
<comment type="similarity">
    <text evidence="2 7">Belongs to the mitochondrial carrier (TC 2.A.29) family.</text>
</comment>
<evidence type="ECO:0000256" key="6">
    <source>
        <dbReference type="PROSITE-ProRule" id="PRU00282"/>
    </source>
</evidence>
<keyword evidence="4" id="KW-0677">Repeat</keyword>
<dbReference type="GO" id="GO:0016020">
    <property type="term" value="C:membrane"/>
    <property type="evidence" value="ECO:0007669"/>
    <property type="project" value="UniProtKB-SubCell"/>
</dbReference>
<evidence type="ECO:0000256" key="2">
    <source>
        <dbReference type="ARBA" id="ARBA00006375"/>
    </source>
</evidence>
<protein>
    <submittedName>
        <fullName evidence="9">Uncharacterized protein</fullName>
    </submittedName>
</protein>
<proteinExistence type="inferred from homology"/>
<dbReference type="PANTHER" id="PTHR24089">
    <property type="entry name" value="SOLUTE CARRIER FAMILY 25"/>
    <property type="match status" value="1"/>
</dbReference>
<gene>
    <name evidence="9" type="ORF">AAG570_000068</name>
</gene>
<evidence type="ECO:0000256" key="5">
    <source>
        <dbReference type="ARBA" id="ARBA00023136"/>
    </source>
</evidence>
<keyword evidence="8" id="KW-1133">Transmembrane helix</keyword>
<dbReference type="EMBL" id="JBFDAA010000001">
    <property type="protein sequence ID" value="KAL1140136.1"/>
    <property type="molecule type" value="Genomic_DNA"/>
</dbReference>
<evidence type="ECO:0000256" key="1">
    <source>
        <dbReference type="ARBA" id="ARBA00004141"/>
    </source>
</evidence>